<evidence type="ECO:0000313" key="1">
    <source>
        <dbReference type="EMBL" id="RNA18136.1"/>
    </source>
</evidence>
<reference evidence="1 2" key="1">
    <citation type="journal article" date="2018" name="Sci. Rep.">
        <title>Genomic signatures of local adaptation to the degree of environmental predictability in rotifers.</title>
        <authorList>
            <person name="Franch-Gras L."/>
            <person name="Hahn C."/>
            <person name="Garcia-Roger E.M."/>
            <person name="Carmona M.J."/>
            <person name="Serra M."/>
            <person name="Gomez A."/>
        </authorList>
    </citation>
    <scope>NUCLEOTIDE SEQUENCE [LARGE SCALE GENOMIC DNA]</scope>
    <source>
        <strain evidence="1">HYR1</strain>
    </source>
</reference>
<accession>A0A3M7R3K4</accession>
<protein>
    <submittedName>
        <fullName evidence="1">Uncharacterized protein</fullName>
    </submittedName>
</protein>
<evidence type="ECO:0000313" key="2">
    <source>
        <dbReference type="Proteomes" id="UP000276133"/>
    </source>
</evidence>
<keyword evidence="2" id="KW-1185">Reference proteome</keyword>
<dbReference type="EMBL" id="REGN01004304">
    <property type="protein sequence ID" value="RNA18136.1"/>
    <property type="molecule type" value="Genomic_DNA"/>
</dbReference>
<gene>
    <name evidence="1" type="ORF">BpHYR1_022513</name>
</gene>
<proteinExistence type="predicted"/>
<dbReference type="AlphaFoldDB" id="A0A3M7R3K4"/>
<sequence length="129" mass="15176">MVSLVGKHACFISSKFQSFLNFEFSNLVPLLPPQFQRQRILFFLKLKEMMIKIGFFNLSPREFLNFEFFPFDSTATSTISEVLPNGSRPSFERKIAYYLNTLSLNHSELDKWFSFVRVCRKMKLANNQV</sequence>
<dbReference type="Proteomes" id="UP000276133">
    <property type="component" value="Unassembled WGS sequence"/>
</dbReference>
<name>A0A3M7R3K4_BRAPC</name>
<comment type="caution">
    <text evidence="1">The sequence shown here is derived from an EMBL/GenBank/DDBJ whole genome shotgun (WGS) entry which is preliminary data.</text>
</comment>
<organism evidence="1 2">
    <name type="scientific">Brachionus plicatilis</name>
    <name type="common">Marine rotifer</name>
    <name type="synonym">Brachionus muelleri</name>
    <dbReference type="NCBI Taxonomy" id="10195"/>
    <lineage>
        <taxon>Eukaryota</taxon>
        <taxon>Metazoa</taxon>
        <taxon>Spiralia</taxon>
        <taxon>Gnathifera</taxon>
        <taxon>Rotifera</taxon>
        <taxon>Eurotatoria</taxon>
        <taxon>Monogononta</taxon>
        <taxon>Pseudotrocha</taxon>
        <taxon>Ploima</taxon>
        <taxon>Brachionidae</taxon>
        <taxon>Brachionus</taxon>
    </lineage>
</organism>